<dbReference type="Proteomes" id="UP000682733">
    <property type="component" value="Unassembled WGS sequence"/>
</dbReference>
<proteinExistence type="predicted"/>
<evidence type="ECO:0000313" key="3">
    <source>
        <dbReference type="Proteomes" id="UP000682733"/>
    </source>
</evidence>
<comment type="caution">
    <text evidence="2">The sequence shown here is derived from an EMBL/GenBank/DDBJ whole genome shotgun (WGS) entry which is preliminary data.</text>
</comment>
<feature type="non-terminal residue" evidence="2">
    <location>
        <position position="1"/>
    </location>
</feature>
<accession>A0A8S2SWV7</accession>
<dbReference type="Proteomes" id="UP000677228">
    <property type="component" value="Unassembled WGS sequence"/>
</dbReference>
<evidence type="ECO:0000313" key="2">
    <source>
        <dbReference type="EMBL" id="CAF4256392.1"/>
    </source>
</evidence>
<dbReference type="AlphaFoldDB" id="A0A8S2SWV7"/>
<dbReference type="EMBL" id="CAJOBA010052583">
    <property type="protein sequence ID" value="CAF4256392.1"/>
    <property type="molecule type" value="Genomic_DNA"/>
</dbReference>
<protein>
    <submittedName>
        <fullName evidence="2">Uncharacterized protein</fullName>
    </submittedName>
</protein>
<name>A0A8S2SWV7_9BILA</name>
<gene>
    <name evidence="1" type="ORF">OVA965_LOCUS35351</name>
    <name evidence="2" type="ORF">TMI583_LOCUS36308</name>
</gene>
<reference evidence="2" key="1">
    <citation type="submission" date="2021-02" db="EMBL/GenBank/DDBJ databases">
        <authorList>
            <person name="Nowell W R."/>
        </authorList>
    </citation>
    <scope>NUCLEOTIDE SEQUENCE</scope>
</reference>
<sequence length="147" mass="17299">KPGATTVSVIDILNCFPDNYDTTNMLRNDFKNWSQQQENEWWILLFQQISIAIANIEQKGSKMNLIWMDLIYLRKNIEELKRLLQNELYNSILIPIKNNTLHSAQNVTILTILGRHISKYLHPLNEKTIIFPYPLDDEDDILQDTLK</sequence>
<evidence type="ECO:0000313" key="1">
    <source>
        <dbReference type="EMBL" id="CAF1463535.1"/>
    </source>
</evidence>
<organism evidence="2 3">
    <name type="scientific">Didymodactylos carnosus</name>
    <dbReference type="NCBI Taxonomy" id="1234261"/>
    <lineage>
        <taxon>Eukaryota</taxon>
        <taxon>Metazoa</taxon>
        <taxon>Spiralia</taxon>
        <taxon>Gnathifera</taxon>
        <taxon>Rotifera</taxon>
        <taxon>Eurotatoria</taxon>
        <taxon>Bdelloidea</taxon>
        <taxon>Philodinida</taxon>
        <taxon>Philodinidae</taxon>
        <taxon>Didymodactylos</taxon>
    </lineage>
</organism>
<dbReference type="EMBL" id="CAJNOK010030718">
    <property type="protein sequence ID" value="CAF1463535.1"/>
    <property type="molecule type" value="Genomic_DNA"/>
</dbReference>